<dbReference type="RefSeq" id="WP_185063945.1">
    <property type="nucleotide sequence ID" value="NZ_BAABJP010000010.1"/>
</dbReference>
<organism evidence="2 3">
    <name type="scientific">Pseudonocardia eucalypti</name>
    <dbReference type="NCBI Taxonomy" id="648755"/>
    <lineage>
        <taxon>Bacteria</taxon>
        <taxon>Bacillati</taxon>
        <taxon>Actinomycetota</taxon>
        <taxon>Actinomycetes</taxon>
        <taxon>Pseudonocardiales</taxon>
        <taxon>Pseudonocardiaceae</taxon>
        <taxon>Pseudonocardia</taxon>
    </lineage>
</organism>
<comment type="caution">
    <text evidence="2">The sequence shown here is derived from an EMBL/GenBank/DDBJ whole genome shotgun (WGS) entry which is preliminary data.</text>
</comment>
<protein>
    <submittedName>
        <fullName evidence="2">Uncharacterized protein</fullName>
    </submittedName>
</protein>
<dbReference type="Proteomes" id="UP001428817">
    <property type="component" value="Unassembled WGS sequence"/>
</dbReference>
<feature type="transmembrane region" description="Helical" evidence="1">
    <location>
        <begin position="49"/>
        <end position="66"/>
    </location>
</feature>
<keyword evidence="1" id="KW-0812">Transmembrane</keyword>
<feature type="transmembrane region" description="Helical" evidence="1">
    <location>
        <begin position="111"/>
        <end position="133"/>
    </location>
</feature>
<feature type="transmembrane region" description="Helical" evidence="1">
    <location>
        <begin position="78"/>
        <end position="99"/>
    </location>
</feature>
<name>A0ABP9Q123_9PSEU</name>
<evidence type="ECO:0000256" key="1">
    <source>
        <dbReference type="SAM" id="Phobius"/>
    </source>
</evidence>
<proteinExistence type="predicted"/>
<feature type="transmembrane region" description="Helical" evidence="1">
    <location>
        <begin position="24"/>
        <end position="43"/>
    </location>
</feature>
<sequence>MNIAYAPPADQTGAIPPAQVRASYALLFGVVVFSTLNAVIQVAYQISGVAVPVGAVIEAVLLLLLGKHMRDGKLWARMALLSVAWVFVAVSLLALFALYQLEDLRRLPGVAAFTVVYVVGKLLLIIAATVLMYRPAVRSYFR</sequence>
<keyword evidence="1" id="KW-1133">Transmembrane helix</keyword>
<gene>
    <name evidence="2" type="ORF">GCM10023321_28830</name>
</gene>
<dbReference type="EMBL" id="BAABJP010000010">
    <property type="protein sequence ID" value="GAA5155444.1"/>
    <property type="molecule type" value="Genomic_DNA"/>
</dbReference>
<reference evidence="3" key="1">
    <citation type="journal article" date="2019" name="Int. J. Syst. Evol. Microbiol.">
        <title>The Global Catalogue of Microorganisms (GCM) 10K type strain sequencing project: providing services to taxonomists for standard genome sequencing and annotation.</title>
        <authorList>
            <consortium name="The Broad Institute Genomics Platform"/>
            <consortium name="The Broad Institute Genome Sequencing Center for Infectious Disease"/>
            <person name="Wu L."/>
            <person name="Ma J."/>
        </authorList>
    </citation>
    <scope>NUCLEOTIDE SEQUENCE [LARGE SCALE GENOMIC DNA]</scope>
    <source>
        <strain evidence="3">JCM 18303</strain>
    </source>
</reference>
<accession>A0ABP9Q123</accession>
<evidence type="ECO:0000313" key="3">
    <source>
        <dbReference type="Proteomes" id="UP001428817"/>
    </source>
</evidence>
<evidence type="ECO:0000313" key="2">
    <source>
        <dbReference type="EMBL" id="GAA5155444.1"/>
    </source>
</evidence>
<keyword evidence="1" id="KW-0472">Membrane</keyword>
<keyword evidence="3" id="KW-1185">Reference proteome</keyword>